<dbReference type="PANTHER" id="PTHR10039:SF5">
    <property type="entry name" value="NACHT DOMAIN-CONTAINING PROTEIN"/>
    <property type="match status" value="1"/>
</dbReference>
<gene>
    <name evidence="4" type="ORF">CkaCkLH20_03971</name>
</gene>
<proteinExistence type="predicted"/>
<reference evidence="4" key="2">
    <citation type="submission" date="2020-11" db="EMBL/GenBank/DDBJ databases">
        <title>Whole genome sequencing of Colletotrichum sp.</title>
        <authorList>
            <person name="Li H."/>
        </authorList>
    </citation>
    <scope>NUCLEOTIDE SEQUENCE</scope>
    <source>
        <strain evidence="4">CkLH20</strain>
    </source>
</reference>
<dbReference type="RefSeq" id="XP_038747940.1">
    <property type="nucleotide sequence ID" value="XM_038886690.1"/>
</dbReference>
<feature type="domain" description="DUF7791" evidence="3">
    <location>
        <begin position="571"/>
        <end position="696"/>
    </location>
</feature>
<evidence type="ECO:0000259" key="2">
    <source>
        <dbReference type="Pfam" id="PF24883"/>
    </source>
</evidence>
<sequence length="1067" mass="121761">MSGLEGLGIACNVMAVITFALDTVKLCKGILDTGNADPDLNENAKNTRQTSDILQTMLSQQRPKPTEAEARLRALAANCVECAKDVEKVVTDISPQKGGVFAAMKSTVKTMRRKSRLEKVKARLETSKTAMDSAVIVQILDECIESGELHRAAYESLSQEQKTLVATYERRSRAIEDLIRQVPDHVTAEHVETRQVLAEQADVFETRNHEKQAYEKLLESLKYPGMDERKNSVPKRHVKTLKWIFEDIESDSIHSDSIHSDDVHSNAESMISSTDSLHRIWQGTVTEDSKRARREADLAGWLQRDDRRLYWISGKPGSGKSTLMKFIATDERTENALRGWNPRCMIISHFIWKPGTPLQQSLHGLLCSLLHQVLSEDTHLAYQFLRDNPTLQMKREVSDWDIDDSEKLLFQAIRTSPRAHLILLDGLDELSKPHGGMSTLFYLLEKLAAEDRVKVCVSSRPERVFVDRFGSSPMLRMQDFTFGDIFHYTTDVLGSINVRSEDGLLRKIAEEISWKAEGVFIWVYVVLQNVKAGIEEFNETWEDIYDRIIELPPDLMTLYKDMWSRLGGNNKKYIKQAARYFQMARHAGEMNECNITTLSVTEDETLETFTKSDKILPVQKLIAMCENTFRTLLPVSAGLLQVRKIRELNYLTEFPDDNWRVIEWDSMVVEFMHRTTLDFLDSNEGRDLFGEYMLGPGDLLSVFVKGELVLRSATGYDARPLQRIWLMMEDHLDSEDGCVKQMINDLLPLIHRHAIDKTRDLLLLSYCKGVSLQNKFLFEATFYRFYDYVEDWLKSTGTYDGLDATYVLLGACNDRYQRRGRSDIELRNKRFLLIRGLLQKHARVGEDKSESPAALHVSDNIMLAWRCFLLHELQRKGGRPFDAQDDRQRVEETLASFIAAGVMDETPQPDYLISVAYYGISMVHSRGDNGGALYCSIIYAEVNDAFLLRTLLGAPLVLPEVVPGPGATPFMRPVLGANNRLKGQEDNFFRLSHDGRDQEALETWMFGDFVDPEKDGGVQDMFPDKTPDFLEAVDIGKFSSDLDALKEIGYELPEVNLGYVCAHYWWM</sequence>
<accession>A0A9P6I923</accession>
<feature type="domain" description="Nephrocystin 3-like N-terminal" evidence="2">
    <location>
        <begin position="298"/>
        <end position="460"/>
    </location>
</feature>
<dbReference type="Pfam" id="PF25053">
    <property type="entry name" value="DUF7791"/>
    <property type="match status" value="1"/>
</dbReference>
<dbReference type="EMBL" id="JAATWM020000010">
    <property type="protein sequence ID" value="KAF9878479.1"/>
    <property type="molecule type" value="Genomic_DNA"/>
</dbReference>
<evidence type="ECO:0008006" key="6">
    <source>
        <dbReference type="Google" id="ProtNLM"/>
    </source>
</evidence>
<dbReference type="InterPro" id="IPR056884">
    <property type="entry name" value="NPHP3-like_N"/>
</dbReference>
<dbReference type="OrthoDB" id="4849344at2759"/>
<dbReference type="SUPFAM" id="SSF52540">
    <property type="entry name" value="P-loop containing nucleoside triphosphate hydrolases"/>
    <property type="match status" value="1"/>
</dbReference>
<evidence type="ECO:0000313" key="5">
    <source>
        <dbReference type="Proteomes" id="UP000781932"/>
    </source>
</evidence>
<evidence type="ECO:0000256" key="1">
    <source>
        <dbReference type="ARBA" id="ARBA00022737"/>
    </source>
</evidence>
<reference evidence="4" key="1">
    <citation type="submission" date="2020-03" db="EMBL/GenBank/DDBJ databases">
        <authorList>
            <person name="He L."/>
        </authorList>
    </citation>
    <scope>NUCLEOTIDE SEQUENCE</scope>
    <source>
        <strain evidence="4">CkLH20</strain>
    </source>
</reference>
<dbReference type="InterPro" id="IPR056693">
    <property type="entry name" value="DUF7791"/>
</dbReference>
<dbReference type="GeneID" id="62159764"/>
<dbReference type="AlphaFoldDB" id="A0A9P6I923"/>
<evidence type="ECO:0000259" key="3">
    <source>
        <dbReference type="Pfam" id="PF25053"/>
    </source>
</evidence>
<name>A0A9P6I923_9PEZI</name>
<dbReference type="PANTHER" id="PTHR10039">
    <property type="entry name" value="AMELOGENIN"/>
    <property type="match status" value="1"/>
</dbReference>
<organism evidence="4 5">
    <name type="scientific">Colletotrichum karsti</name>
    <dbReference type="NCBI Taxonomy" id="1095194"/>
    <lineage>
        <taxon>Eukaryota</taxon>
        <taxon>Fungi</taxon>
        <taxon>Dikarya</taxon>
        <taxon>Ascomycota</taxon>
        <taxon>Pezizomycotina</taxon>
        <taxon>Sordariomycetes</taxon>
        <taxon>Hypocreomycetidae</taxon>
        <taxon>Glomerellales</taxon>
        <taxon>Glomerellaceae</taxon>
        <taxon>Colletotrichum</taxon>
        <taxon>Colletotrichum boninense species complex</taxon>
    </lineage>
</organism>
<protein>
    <recommendedName>
        <fullName evidence="6">NACHT domain-containing protein</fullName>
    </recommendedName>
</protein>
<keyword evidence="5" id="KW-1185">Reference proteome</keyword>
<evidence type="ECO:0000313" key="4">
    <source>
        <dbReference type="EMBL" id="KAF9878479.1"/>
    </source>
</evidence>
<comment type="caution">
    <text evidence="4">The sequence shown here is derived from an EMBL/GenBank/DDBJ whole genome shotgun (WGS) entry which is preliminary data.</text>
</comment>
<dbReference type="Proteomes" id="UP000781932">
    <property type="component" value="Unassembled WGS sequence"/>
</dbReference>
<dbReference type="Pfam" id="PF24883">
    <property type="entry name" value="NPHP3_N"/>
    <property type="match status" value="1"/>
</dbReference>
<keyword evidence="1" id="KW-0677">Repeat</keyword>
<dbReference type="Gene3D" id="3.40.50.300">
    <property type="entry name" value="P-loop containing nucleotide triphosphate hydrolases"/>
    <property type="match status" value="1"/>
</dbReference>
<dbReference type="InterPro" id="IPR027417">
    <property type="entry name" value="P-loop_NTPase"/>
</dbReference>